<proteinExistence type="predicted"/>
<comment type="caution">
    <text evidence="1">The sequence shown here is derived from an EMBL/GenBank/DDBJ whole genome shotgun (WGS) entry which is preliminary data.</text>
</comment>
<keyword evidence="2" id="KW-1185">Reference proteome</keyword>
<organism evidence="1 2">
    <name type="scientific">Naganishia adeliensis</name>
    <dbReference type="NCBI Taxonomy" id="92952"/>
    <lineage>
        <taxon>Eukaryota</taxon>
        <taxon>Fungi</taxon>
        <taxon>Dikarya</taxon>
        <taxon>Basidiomycota</taxon>
        <taxon>Agaricomycotina</taxon>
        <taxon>Tremellomycetes</taxon>
        <taxon>Filobasidiales</taxon>
        <taxon>Filobasidiaceae</taxon>
        <taxon>Naganishia</taxon>
    </lineage>
</organism>
<evidence type="ECO:0000313" key="1">
    <source>
        <dbReference type="EMBL" id="KAJ9110395.1"/>
    </source>
</evidence>
<dbReference type="Proteomes" id="UP001230649">
    <property type="component" value="Unassembled WGS sequence"/>
</dbReference>
<protein>
    <submittedName>
        <fullName evidence="1">Uncharacterized protein</fullName>
    </submittedName>
</protein>
<dbReference type="EMBL" id="JASBWS010000024">
    <property type="protein sequence ID" value="KAJ9110395.1"/>
    <property type="molecule type" value="Genomic_DNA"/>
</dbReference>
<reference evidence="1" key="1">
    <citation type="submission" date="2023-04" db="EMBL/GenBank/DDBJ databases">
        <title>Draft Genome sequencing of Naganishia species isolated from polar environments using Oxford Nanopore Technology.</title>
        <authorList>
            <person name="Leo P."/>
            <person name="Venkateswaran K."/>
        </authorList>
    </citation>
    <scope>NUCLEOTIDE SEQUENCE</scope>
    <source>
        <strain evidence="1">MNA-CCFEE 5262</strain>
    </source>
</reference>
<accession>A0ACC2WF77</accession>
<evidence type="ECO:0000313" key="2">
    <source>
        <dbReference type="Proteomes" id="UP001230649"/>
    </source>
</evidence>
<sequence length="601" mass="64682">MPNPHGSETMPYSTSQQGKKPATESTSMPGEPSGSSSRMTAHRRKSSMNLEKSKGISIKTEASHESPSSNDVPDPSIFLISPSRPGVKANRRRSGKSRVSLDRIAQRAFRKRQKAHLEELEAEVIDKGMRIREINENNGLLLETMKQLQHQNVELKASRAPNMSGFTMPYLQATGTPLMPDRGAQGHLPNSGKARGPPSPWSGGDCGSSIDSQHSSMSSPRGISPQTIQEEPPGNGSHTTAGTGLQLNLNIQPPSTPHLATQGGNAAYPAMSGVSPMPGNTQPSYPNSQQWGNPAPRSNAHGSYMGANQSSKPSGHSSSSQGAPGYYSQRNPGPMARRYSEAITRGHTHSMSDPQLLMTATQRSRTSTSFSHPFSKQANHHHSMSVPNTAMLLSYGSPQMMVKPTSESSPSQAGFSAEFFQEQVAYQQPGTHRHTPHQQYPGYSSSSSSNVGLSFSPISQSASFSSVEHPAEYSTSSASASYFSALSLQPTLPQDPHLFPSNSRAMASEAMSDTWADMMPSMDVATPLQELISDSENHDNIAASTPHALDQPTHRASHPGSPFIPEQGVFSMNGLDLETEFNFSTYQPSQMFSPPQERGAL</sequence>
<name>A0ACC2WF77_9TREE</name>
<gene>
    <name evidence="1" type="ORF">QFC20_002992</name>
</gene>